<comment type="caution">
    <text evidence="1">The sequence shown here is derived from an EMBL/GenBank/DDBJ whole genome shotgun (WGS) entry which is preliminary data.</text>
</comment>
<sequence length="232" mass="26732">MNILGITGKGLSGLTKEVYNFLREVGAGVVGRELVKKGGERLVEGITDPKKLRQRFMRCLATLESPQGDNLRAWHKRTRPRIKDDATGKWIPNPKRRLLVGGKKIAENIFIKLLVEIEGPDRQLVDLMRLLDQLPEDQFCDYLDGLWNNVISQTIDGFAVWFLEKKGFVVEKINKTTLKIKKRVKKVKRQILPLVTTAHETVKRQVDEMTRRLNEKAGEMEIHNAINQARRW</sequence>
<protein>
    <submittedName>
        <fullName evidence="1">Uncharacterized protein</fullName>
    </submittedName>
</protein>
<evidence type="ECO:0000313" key="1">
    <source>
        <dbReference type="EMBL" id="PIW95569.1"/>
    </source>
</evidence>
<dbReference type="AlphaFoldDB" id="A0A2M7IL38"/>
<accession>A0A2M7IL38</accession>
<organism evidence="1 2">
    <name type="scientific">Candidatus Kuenenbacteria bacterium CG_4_8_14_3_um_filter_39_15</name>
    <dbReference type="NCBI Taxonomy" id="1974615"/>
    <lineage>
        <taxon>Bacteria</taxon>
        <taxon>Candidatus Kueneniibacteriota</taxon>
    </lineage>
</organism>
<gene>
    <name evidence="1" type="ORF">COZ84_02850</name>
</gene>
<reference evidence="2" key="1">
    <citation type="submission" date="2017-09" db="EMBL/GenBank/DDBJ databases">
        <title>Depth-based differentiation of microbial function through sediment-hosted aquifers and enrichment of novel symbionts in the deep terrestrial subsurface.</title>
        <authorList>
            <person name="Probst A.J."/>
            <person name="Ladd B."/>
            <person name="Jarett J.K."/>
            <person name="Geller-Mcgrath D.E."/>
            <person name="Sieber C.M.K."/>
            <person name="Emerson J.B."/>
            <person name="Anantharaman K."/>
            <person name="Thomas B.C."/>
            <person name="Malmstrom R."/>
            <person name="Stieglmeier M."/>
            <person name="Klingl A."/>
            <person name="Woyke T."/>
            <person name="Ryan C.M."/>
            <person name="Banfield J.F."/>
        </authorList>
    </citation>
    <scope>NUCLEOTIDE SEQUENCE [LARGE SCALE GENOMIC DNA]</scope>
</reference>
<dbReference type="EMBL" id="PFHP01000057">
    <property type="protein sequence ID" value="PIW95569.1"/>
    <property type="molecule type" value="Genomic_DNA"/>
</dbReference>
<name>A0A2M7IL38_9BACT</name>
<dbReference type="Proteomes" id="UP000229931">
    <property type="component" value="Unassembled WGS sequence"/>
</dbReference>
<evidence type="ECO:0000313" key="2">
    <source>
        <dbReference type="Proteomes" id="UP000229931"/>
    </source>
</evidence>
<proteinExistence type="predicted"/>